<dbReference type="RefSeq" id="WP_265673209.1">
    <property type="nucleotide sequence ID" value="NZ_JAKRRY010000001.1"/>
</dbReference>
<organism evidence="1 2">
    <name type="scientific">Vibrio qingdaonensis</name>
    <dbReference type="NCBI Taxonomy" id="2829491"/>
    <lineage>
        <taxon>Bacteria</taxon>
        <taxon>Pseudomonadati</taxon>
        <taxon>Pseudomonadota</taxon>
        <taxon>Gammaproteobacteria</taxon>
        <taxon>Vibrionales</taxon>
        <taxon>Vibrionaceae</taxon>
        <taxon>Vibrio</taxon>
    </lineage>
</organism>
<accession>A0A9X3HV18</accession>
<evidence type="ECO:0000313" key="2">
    <source>
        <dbReference type="Proteomes" id="UP001155587"/>
    </source>
</evidence>
<proteinExistence type="predicted"/>
<dbReference type="EMBL" id="JAKRRY010000001">
    <property type="protein sequence ID" value="MCW8344768.1"/>
    <property type="molecule type" value="Genomic_DNA"/>
</dbReference>
<gene>
    <name evidence="1" type="ORF">MD535_01850</name>
</gene>
<dbReference type="AlphaFoldDB" id="A0A9X3HV18"/>
<dbReference type="Proteomes" id="UP001155587">
    <property type="component" value="Unassembled WGS sequence"/>
</dbReference>
<protein>
    <recommendedName>
        <fullName evidence="3">DUF218 domain-containing protein</fullName>
    </recommendedName>
</protein>
<evidence type="ECO:0008006" key="3">
    <source>
        <dbReference type="Google" id="ProtNLM"/>
    </source>
</evidence>
<reference evidence="1" key="1">
    <citation type="submission" date="2022-02" db="EMBL/GenBank/DDBJ databases">
        <title>Vibrio sp. nov, a new bacterium isolated from seawater.</title>
        <authorList>
            <person name="Yuan Y."/>
        </authorList>
    </citation>
    <scope>NUCLEOTIDE SEQUENCE</scope>
    <source>
        <strain evidence="1">ZSDZ65</strain>
    </source>
</reference>
<keyword evidence="2" id="KW-1185">Reference proteome</keyword>
<name>A0A9X3HV18_9VIBR</name>
<sequence length="210" mass="23628">MRNFINTLTRSELSPVRHSATVLQQFLASSRDYQLSQKQKQRVETYLGETQLSIDDYGNPLEAHSVIAFSFGDSDDVNRCLGQQVVSLMKDYPFLDAHLQQEVAKHAVHKVANAHVISSDDYLTTADIAKQALDCAIGRNVVVVAQSWHAKRCIETCQEVGLNVVAVKTVDRFPENDPQPWVRNPINWILKESHRAVASGIEISRRFNLA</sequence>
<comment type="caution">
    <text evidence="1">The sequence shown here is derived from an EMBL/GenBank/DDBJ whole genome shotgun (WGS) entry which is preliminary data.</text>
</comment>
<evidence type="ECO:0000313" key="1">
    <source>
        <dbReference type="EMBL" id="MCW8344768.1"/>
    </source>
</evidence>